<dbReference type="GO" id="GO:0005886">
    <property type="term" value="C:plasma membrane"/>
    <property type="evidence" value="ECO:0007669"/>
    <property type="project" value="TreeGrafter"/>
</dbReference>
<dbReference type="InterPro" id="IPR012338">
    <property type="entry name" value="Beta-lactam/transpept-like"/>
</dbReference>
<name>A0A2M7B8B1_9BACT</name>
<proteinExistence type="predicted"/>
<dbReference type="PANTHER" id="PTHR30627">
    <property type="entry name" value="PEPTIDOGLYCAN D,D-TRANSPEPTIDASE"/>
    <property type="match status" value="1"/>
</dbReference>
<comment type="subcellular location">
    <subcellularLocation>
        <location evidence="1">Membrane</location>
    </subcellularLocation>
</comment>
<dbReference type="InterPro" id="IPR001460">
    <property type="entry name" value="PCN-bd_Tpept"/>
</dbReference>
<sequence length="227" mass="24858">EFKVYGKQTMANVIEHSINTGAVFAQRQIGNNIFYDYLKKFGFAEITGISLPGEVKGNLNNLIKGRDINYATASFGQGVAVTPLQLINDVSAIANGGKLMKPYIIADERPQEIRQVVSESTARTVIEMMVSAVKINIIADIPNYSVAGKTGTAFVPNFKTGGYTEDVINTYVGFAPAFDPKFTILIKMDKPRGAINAGRSVVPAFKKFAEFLLNYYQVAPDELNDEL</sequence>
<gene>
    <name evidence="4" type="ORF">COS59_00215</name>
</gene>
<dbReference type="GO" id="GO:0071555">
    <property type="term" value="P:cell wall organization"/>
    <property type="evidence" value="ECO:0007669"/>
    <property type="project" value="TreeGrafter"/>
</dbReference>
<keyword evidence="2" id="KW-0472">Membrane</keyword>
<accession>A0A2M7B8B1</accession>
<dbReference type="GO" id="GO:0008658">
    <property type="term" value="F:penicillin binding"/>
    <property type="evidence" value="ECO:0007669"/>
    <property type="project" value="InterPro"/>
</dbReference>
<protein>
    <recommendedName>
        <fullName evidence="3">Penicillin-binding protein transpeptidase domain-containing protein</fullName>
    </recommendedName>
</protein>
<dbReference type="PANTHER" id="PTHR30627:SF1">
    <property type="entry name" value="PEPTIDOGLYCAN D,D-TRANSPEPTIDASE FTSI"/>
    <property type="match status" value="1"/>
</dbReference>
<dbReference type="SUPFAM" id="SSF56601">
    <property type="entry name" value="beta-lactamase/transpeptidase-like"/>
    <property type="match status" value="1"/>
</dbReference>
<evidence type="ECO:0000256" key="1">
    <source>
        <dbReference type="ARBA" id="ARBA00004370"/>
    </source>
</evidence>
<organism evidence="4 5">
    <name type="scientific">Candidatus Wolfebacteria bacterium CG03_land_8_20_14_0_80_36_15</name>
    <dbReference type="NCBI Taxonomy" id="1975067"/>
    <lineage>
        <taxon>Bacteria</taxon>
        <taxon>Candidatus Wolfeibacteriota</taxon>
    </lineage>
</organism>
<evidence type="ECO:0000313" key="4">
    <source>
        <dbReference type="EMBL" id="PIU99352.1"/>
    </source>
</evidence>
<dbReference type="Pfam" id="PF00905">
    <property type="entry name" value="Transpeptidase"/>
    <property type="match status" value="1"/>
</dbReference>
<comment type="caution">
    <text evidence="4">The sequence shown here is derived from an EMBL/GenBank/DDBJ whole genome shotgun (WGS) entry which is preliminary data.</text>
</comment>
<dbReference type="EMBL" id="PEVH01000006">
    <property type="protein sequence ID" value="PIU99352.1"/>
    <property type="molecule type" value="Genomic_DNA"/>
</dbReference>
<evidence type="ECO:0000259" key="3">
    <source>
        <dbReference type="Pfam" id="PF00905"/>
    </source>
</evidence>
<dbReference type="AlphaFoldDB" id="A0A2M7B8B1"/>
<dbReference type="Gene3D" id="3.40.710.10">
    <property type="entry name" value="DD-peptidase/beta-lactamase superfamily"/>
    <property type="match status" value="1"/>
</dbReference>
<dbReference type="Proteomes" id="UP000230131">
    <property type="component" value="Unassembled WGS sequence"/>
</dbReference>
<feature type="domain" description="Penicillin-binding protein transpeptidase" evidence="3">
    <location>
        <begin position="4"/>
        <end position="207"/>
    </location>
</feature>
<evidence type="ECO:0000313" key="5">
    <source>
        <dbReference type="Proteomes" id="UP000230131"/>
    </source>
</evidence>
<dbReference type="InterPro" id="IPR050515">
    <property type="entry name" value="Beta-lactam/transpept"/>
</dbReference>
<feature type="non-terminal residue" evidence="4">
    <location>
        <position position="1"/>
    </location>
</feature>
<evidence type="ECO:0000256" key="2">
    <source>
        <dbReference type="ARBA" id="ARBA00023136"/>
    </source>
</evidence>
<reference evidence="5" key="1">
    <citation type="submission" date="2017-09" db="EMBL/GenBank/DDBJ databases">
        <title>Depth-based differentiation of microbial function through sediment-hosted aquifers and enrichment of novel symbionts in the deep terrestrial subsurface.</title>
        <authorList>
            <person name="Probst A.J."/>
            <person name="Ladd B."/>
            <person name="Jarett J.K."/>
            <person name="Geller-Mcgrath D.E."/>
            <person name="Sieber C.M.K."/>
            <person name="Emerson J.B."/>
            <person name="Anantharaman K."/>
            <person name="Thomas B.C."/>
            <person name="Malmstrom R."/>
            <person name="Stieglmeier M."/>
            <person name="Klingl A."/>
            <person name="Woyke T."/>
            <person name="Ryan C.M."/>
            <person name="Banfield J.F."/>
        </authorList>
    </citation>
    <scope>NUCLEOTIDE SEQUENCE [LARGE SCALE GENOMIC DNA]</scope>
</reference>